<name>A0A822ZBH3_NELNU</name>
<accession>A0A822ZBH3</accession>
<evidence type="ECO:0000313" key="1">
    <source>
        <dbReference type="EMBL" id="DAD40396.1"/>
    </source>
</evidence>
<sequence>MVGGGFSKSNNKAGKIPWGSWSLHPNRTFINLSLSLGWAGLCSYDKVL</sequence>
<organism evidence="1 2">
    <name type="scientific">Nelumbo nucifera</name>
    <name type="common">Sacred lotus</name>
    <dbReference type="NCBI Taxonomy" id="4432"/>
    <lineage>
        <taxon>Eukaryota</taxon>
        <taxon>Viridiplantae</taxon>
        <taxon>Streptophyta</taxon>
        <taxon>Embryophyta</taxon>
        <taxon>Tracheophyta</taxon>
        <taxon>Spermatophyta</taxon>
        <taxon>Magnoliopsida</taxon>
        <taxon>Proteales</taxon>
        <taxon>Nelumbonaceae</taxon>
        <taxon>Nelumbo</taxon>
    </lineage>
</organism>
<dbReference type="Proteomes" id="UP000607653">
    <property type="component" value="Unassembled WGS sequence"/>
</dbReference>
<reference evidence="1 2" key="1">
    <citation type="journal article" date="2020" name="Mol. Biol. Evol.">
        <title>Distinct Expression and Methylation Patterns for Genes with Different Fates following a Single Whole-Genome Duplication in Flowering Plants.</title>
        <authorList>
            <person name="Shi T."/>
            <person name="Rahmani R.S."/>
            <person name="Gugger P.F."/>
            <person name="Wang M."/>
            <person name="Li H."/>
            <person name="Zhang Y."/>
            <person name="Li Z."/>
            <person name="Wang Q."/>
            <person name="Van de Peer Y."/>
            <person name="Marchal K."/>
            <person name="Chen J."/>
        </authorList>
    </citation>
    <scope>NUCLEOTIDE SEQUENCE [LARGE SCALE GENOMIC DNA]</scope>
    <source>
        <tissue evidence="1">Leaf</tissue>
    </source>
</reference>
<keyword evidence="2" id="KW-1185">Reference proteome</keyword>
<protein>
    <submittedName>
        <fullName evidence="1">Uncharacterized protein</fullName>
    </submittedName>
</protein>
<dbReference type="AlphaFoldDB" id="A0A822ZBH3"/>
<evidence type="ECO:0000313" key="2">
    <source>
        <dbReference type="Proteomes" id="UP000607653"/>
    </source>
</evidence>
<dbReference type="EMBL" id="DUZY01000005">
    <property type="protein sequence ID" value="DAD40396.1"/>
    <property type="molecule type" value="Genomic_DNA"/>
</dbReference>
<proteinExistence type="predicted"/>
<comment type="caution">
    <text evidence="1">The sequence shown here is derived from an EMBL/GenBank/DDBJ whole genome shotgun (WGS) entry which is preliminary data.</text>
</comment>
<gene>
    <name evidence="1" type="ORF">HUJ06_014719</name>
</gene>